<feature type="domain" description="Palmitoyltransferase DHHC" evidence="12">
    <location>
        <begin position="106"/>
        <end position="232"/>
    </location>
</feature>
<gene>
    <name evidence="13" type="ORF">IM811_008739</name>
</gene>
<dbReference type="Proteomes" id="UP000616885">
    <property type="component" value="Unassembled WGS sequence"/>
</dbReference>
<comment type="caution">
    <text evidence="13">The sequence shown here is derived from an EMBL/GenBank/DDBJ whole genome shotgun (WGS) entry which is preliminary data.</text>
</comment>
<evidence type="ECO:0000256" key="4">
    <source>
        <dbReference type="ARBA" id="ARBA00022989"/>
    </source>
</evidence>
<evidence type="ECO:0000256" key="8">
    <source>
        <dbReference type="ARBA" id="ARBA00023315"/>
    </source>
</evidence>
<protein>
    <recommendedName>
        <fullName evidence="10">Palmitoyltransferase</fullName>
        <ecNumber evidence="10">2.3.1.225</ecNumber>
    </recommendedName>
</protein>
<dbReference type="PROSITE" id="PS50216">
    <property type="entry name" value="DHHC"/>
    <property type="match status" value="1"/>
</dbReference>
<feature type="compositionally biased region" description="Acidic residues" evidence="11">
    <location>
        <begin position="454"/>
        <end position="465"/>
    </location>
</feature>
<sequence>MNRRCARRAERACCTCAKYTPLAFVYGITTWAVWVVVNCGRLGTHKSWLGTSSSVFGVILYAMLNWCYTTAVFTNPGSTTNDDGYGLLPTSQTSQNNATSLTVKSNGELRFCKKCQARKPDRAHHCSTCRRCVLKMDHHCPWLATCVGLRNHKAFLLFLIYTTLFCFYAFAASGTWVYVEIIDATGFTDTFMPLNFIMLAVISGIIGLVVGAFTSWHIMLASRGQTTIECLEKTRYLSPLRKSIQQIQNAANGIPQSAQQFVQSHTNALPGITHPEEGEEHRSIDGPRPPVQMSYEELERTRAKKRYEDYLDEQDSEKLPNAFDMGWRRNLHHLFGPSPLLWFFPVSNTIGDGWAWETNPKWQEARERLRRNREHQRNLEINAGWGMEMRSLPSLFEPTPAVLADTIPQSPSSNGKRTPSKADRVLGRDPSLYADKPQDVPLKRLSTRGRTIEEELDEIDNDDGDAQNQRQQRQEAEHRAMDVVTNGGWGRGGASGMLRKQNSFTNGKTVTSRLHDEGVD</sequence>
<dbReference type="AlphaFoldDB" id="A0A8H7NLF9"/>
<dbReference type="GO" id="GO:0016020">
    <property type="term" value="C:membrane"/>
    <property type="evidence" value="ECO:0007669"/>
    <property type="project" value="UniProtKB-SubCell"/>
</dbReference>
<dbReference type="InterPro" id="IPR039859">
    <property type="entry name" value="PFA4/ZDH16/20/ERF2-like"/>
</dbReference>
<keyword evidence="4 10" id="KW-1133">Transmembrane helix</keyword>
<keyword evidence="5 10" id="KW-0472">Membrane</keyword>
<evidence type="ECO:0000256" key="10">
    <source>
        <dbReference type="RuleBase" id="RU079119"/>
    </source>
</evidence>
<dbReference type="PANTHER" id="PTHR12246">
    <property type="entry name" value="PALMITOYLTRANSFERASE ZDHHC16"/>
    <property type="match status" value="1"/>
</dbReference>
<keyword evidence="2 10" id="KW-0808">Transferase</keyword>
<comment type="subcellular location">
    <subcellularLocation>
        <location evidence="1">Membrane</location>
        <topology evidence="1">Multi-pass membrane protein</topology>
    </subcellularLocation>
</comment>
<dbReference type="EMBL" id="JADCTT010000002">
    <property type="protein sequence ID" value="KAF9757795.1"/>
    <property type="molecule type" value="Genomic_DNA"/>
</dbReference>
<proteinExistence type="inferred from homology"/>
<evidence type="ECO:0000256" key="6">
    <source>
        <dbReference type="ARBA" id="ARBA00023139"/>
    </source>
</evidence>
<keyword evidence="6" id="KW-0564">Palmitate</keyword>
<evidence type="ECO:0000256" key="2">
    <source>
        <dbReference type="ARBA" id="ARBA00022679"/>
    </source>
</evidence>
<evidence type="ECO:0000256" key="1">
    <source>
        <dbReference type="ARBA" id="ARBA00004141"/>
    </source>
</evidence>
<feature type="transmembrane region" description="Helical" evidence="10">
    <location>
        <begin position="12"/>
        <end position="36"/>
    </location>
</feature>
<evidence type="ECO:0000259" key="12">
    <source>
        <dbReference type="Pfam" id="PF01529"/>
    </source>
</evidence>
<dbReference type="Pfam" id="PF01529">
    <property type="entry name" value="DHHC"/>
    <property type="match status" value="1"/>
</dbReference>
<dbReference type="GO" id="GO:0019706">
    <property type="term" value="F:protein-cysteine S-palmitoyltransferase activity"/>
    <property type="evidence" value="ECO:0007669"/>
    <property type="project" value="UniProtKB-EC"/>
</dbReference>
<evidence type="ECO:0000256" key="5">
    <source>
        <dbReference type="ARBA" id="ARBA00023136"/>
    </source>
</evidence>
<evidence type="ECO:0000256" key="9">
    <source>
        <dbReference type="ARBA" id="ARBA00048048"/>
    </source>
</evidence>
<dbReference type="EC" id="2.3.1.225" evidence="10"/>
<evidence type="ECO:0000256" key="11">
    <source>
        <dbReference type="SAM" id="MobiDB-lite"/>
    </source>
</evidence>
<feature type="compositionally biased region" description="Basic and acidic residues" evidence="11">
    <location>
        <begin position="472"/>
        <end position="481"/>
    </location>
</feature>
<keyword evidence="7" id="KW-0449">Lipoprotein</keyword>
<feature type="transmembrane region" description="Helical" evidence="10">
    <location>
        <begin position="48"/>
        <end position="68"/>
    </location>
</feature>
<comment type="domain">
    <text evidence="10">The DHHC domain is required for palmitoyltransferase activity.</text>
</comment>
<keyword evidence="8 10" id="KW-0012">Acyltransferase</keyword>
<evidence type="ECO:0000313" key="13">
    <source>
        <dbReference type="EMBL" id="KAF9757795.1"/>
    </source>
</evidence>
<feature type="transmembrane region" description="Helical" evidence="10">
    <location>
        <begin position="191"/>
        <end position="213"/>
    </location>
</feature>
<organism evidence="13 14">
    <name type="scientific">Bionectria ochroleuca</name>
    <name type="common">Gliocladium roseum</name>
    <dbReference type="NCBI Taxonomy" id="29856"/>
    <lineage>
        <taxon>Eukaryota</taxon>
        <taxon>Fungi</taxon>
        <taxon>Dikarya</taxon>
        <taxon>Ascomycota</taxon>
        <taxon>Pezizomycotina</taxon>
        <taxon>Sordariomycetes</taxon>
        <taxon>Hypocreomycetidae</taxon>
        <taxon>Hypocreales</taxon>
        <taxon>Bionectriaceae</taxon>
        <taxon>Clonostachys</taxon>
    </lineage>
</organism>
<feature type="transmembrane region" description="Helical" evidence="10">
    <location>
        <begin position="155"/>
        <end position="179"/>
    </location>
</feature>
<name>A0A8H7NLF9_BIOOC</name>
<reference evidence="13" key="1">
    <citation type="submission" date="2020-10" db="EMBL/GenBank/DDBJ databases">
        <title>High-Quality Genome Resource of Clonostachys rosea strain S41 by Oxford Nanopore Long-Read Sequencing.</title>
        <authorList>
            <person name="Wang H."/>
        </authorList>
    </citation>
    <scope>NUCLEOTIDE SEQUENCE</scope>
    <source>
        <strain evidence="13">S41</strain>
    </source>
</reference>
<evidence type="ECO:0000256" key="3">
    <source>
        <dbReference type="ARBA" id="ARBA00022692"/>
    </source>
</evidence>
<comment type="similarity">
    <text evidence="10">Belongs to the DHHC palmitoyltransferase family.</text>
</comment>
<comment type="catalytic activity">
    <reaction evidence="9 10">
        <text>L-cysteinyl-[protein] + hexadecanoyl-CoA = S-hexadecanoyl-L-cysteinyl-[protein] + CoA</text>
        <dbReference type="Rhea" id="RHEA:36683"/>
        <dbReference type="Rhea" id="RHEA-COMP:10131"/>
        <dbReference type="Rhea" id="RHEA-COMP:11032"/>
        <dbReference type="ChEBI" id="CHEBI:29950"/>
        <dbReference type="ChEBI" id="CHEBI:57287"/>
        <dbReference type="ChEBI" id="CHEBI:57379"/>
        <dbReference type="ChEBI" id="CHEBI:74151"/>
        <dbReference type="EC" id="2.3.1.225"/>
    </reaction>
</comment>
<evidence type="ECO:0000313" key="14">
    <source>
        <dbReference type="Proteomes" id="UP000616885"/>
    </source>
</evidence>
<feature type="compositionally biased region" description="Polar residues" evidence="11">
    <location>
        <begin position="500"/>
        <end position="512"/>
    </location>
</feature>
<evidence type="ECO:0000256" key="7">
    <source>
        <dbReference type="ARBA" id="ARBA00023288"/>
    </source>
</evidence>
<accession>A0A8H7NLF9</accession>
<keyword evidence="3 10" id="KW-0812">Transmembrane</keyword>
<dbReference type="InterPro" id="IPR001594">
    <property type="entry name" value="Palmitoyltrfase_DHHC"/>
</dbReference>
<feature type="region of interest" description="Disordered" evidence="11">
    <location>
        <begin position="404"/>
        <end position="520"/>
    </location>
</feature>
<feature type="compositionally biased region" description="Polar residues" evidence="11">
    <location>
        <begin position="407"/>
        <end position="417"/>
    </location>
</feature>